<gene>
    <name evidence="9" type="ORF">OSB52_01815</name>
</gene>
<dbReference type="Pfam" id="PF01757">
    <property type="entry name" value="Acyl_transf_3"/>
    <property type="match status" value="1"/>
</dbReference>
<sequence length="403" mass="44308">MAPSPATAATAPPSAKAARAHTADLVRVLLFTGVVIAHSINGINTTPDVIRSSNLVGTLLHLTRYGFVAVTLFVLVLSTRDRPMAPRTFWRRRFGLVVWPYLLWTIIYAITDHLVIAGNPFGSPGQFFGDLAVNMVDGQGKYQLYFLLISMQIYLAFPAIAWLLRRTENRHWAVLGAAGAIQMSMFVVYQYLPRPSGDAWTVVYENLWKTLPMYALFVAIGALAAYHHEAVERWLRDHVVWVIAAGLIGTAFSVSAYLLATAPGDVPLQANTPWNPATLPWLIGGLALLWLAAMGWDDLRAAGRSVGARAVSIATIRAFGVFAVHPLILDVLARIGFMSALFDWFPNSAALRSIALVVVTLALSLVVVDLLLRTPLSRWLVARPRIPLRRAERSSTIVQNSHK</sequence>
<evidence type="ECO:0000313" key="9">
    <source>
        <dbReference type="EMBL" id="MCX2962823.1"/>
    </source>
</evidence>
<dbReference type="InterPro" id="IPR002656">
    <property type="entry name" value="Acyl_transf_3_dom"/>
</dbReference>
<keyword evidence="9" id="KW-0808">Transferase</keyword>
<dbReference type="EMBL" id="JAPKFM010000001">
    <property type="protein sequence ID" value="MCX2962823.1"/>
    <property type="molecule type" value="Genomic_DNA"/>
</dbReference>
<keyword evidence="5 7" id="KW-1133">Transmembrane helix</keyword>
<feature type="transmembrane region" description="Helical" evidence="7">
    <location>
        <begin position="308"/>
        <end position="329"/>
    </location>
</feature>
<evidence type="ECO:0000313" key="10">
    <source>
        <dbReference type="Proteomes" id="UP001143347"/>
    </source>
</evidence>
<dbReference type="Proteomes" id="UP001143347">
    <property type="component" value="Unassembled WGS sequence"/>
</dbReference>
<feature type="transmembrane region" description="Helical" evidence="7">
    <location>
        <begin position="142"/>
        <end position="164"/>
    </location>
</feature>
<feature type="transmembrane region" description="Helical" evidence="7">
    <location>
        <begin position="171"/>
        <end position="191"/>
    </location>
</feature>
<dbReference type="GO" id="GO:0009246">
    <property type="term" value="P:enterobacterial common antigen biosynthetic process"/>
    <property type="evidence" value="ECO:0007669"/>
    <property type="project" value="TreeGrafter"/>
</dbReference>
<comment type="caution">
    <text evidence="9">The sequence shown here is derived from an EMBL/GenBank/DDBJ whole genome shotgun (WGS) entry which is preliminary data.</text>
</comment>
<evidence type="ECO:0000256" key="7">
    <source>
        <dbReference type="SAM" id="Phobius"/>
    </source>
</evidence>
<evidence type="ECO:0000256" key="2">
    <source>
        <dbReference type="ARBA" id="ARBA00007400"/>
    </source>
</evidence>
<feature type="transmembrane region" description="Helical" evidence="7">
    <location>
        <begin position="211"/>
        <end position="227"/>
    </location>
</feature>
<accession>A0A9X3D0Y3</accession>
<protein>
    <submittedName>
        <fullName evidence="9">Acyltransferase</fullName>
    </submittedName>
</protein>
<evidence type="ECO:0000256" key="5">
    <source>
        <dbReference type="ARBA" id="ARBA00022989"/>
    </source>
</evidence>
<organism evidence="9 10">
    <name type="scientific">Gordonia aquimaris</name>
    <dbReference type="NCBI Taxonomy" id="2984863"/>
    <lineage>
        <taxon>Bacteria</taxon>
        <taxon>Bacillati</taxon>
        <taxon>Actinomycetota</taxon>
        <taxon>Actinomycetes</taxon>
        <taxon>Mycobacteriales</taxon>
        <taxon>Gordoniaceae</taxon>
        <taxon>Gordonia</taxon>
    </lineage>
</organism>
<evidence type="ECO:0000259" key="8">
    <source>
        <dbReference type="Pfam" id="PF01757"/>
    </source>
</evidence>
<feature type="transmembrane region" description="Helical" evidence="7">
    <location>
        <begin position="55"/>
        <end position="77"/>
    </location>
</feature>
<reference evidence="9" key="1">
    <citation type="submission" date="2022-10" db="EMBL/GenBank/DDBJ databases">
        <title>WGS of marine actinomycetes from Thailand.</title>
        <authorList>
            <person name="Thawai C."/>
        </authorList>
    </citation>
    <scope>NUCLEOTIDE SEQUENCE</scope>
    <source>
        <strain evidence="9">SW21</strain>
    </source>
</reference>
<comment type="subcellular location">
    <subcellularLocation>
        <location evidence="1">Cell membrane</location>
        <topology evidence="1">Multi-pass membrane protein</topology>
    </subcellularLocation>
</comment>
<evidence type="ECO:0000256" key="6">
    <source>
        <dbReference type="ARBA" id="ARBA00023136"/>
    </source>
</evidence>
<feature type="transmembrane region" description="Helical" evidence="7">
    <location>
        <begin position="25"/>
        <end position="43"/>
    </location>
</feature>
<keyword evidence="9" id="KW-0012">Acyltransferase</keyword>
<dbReference type="PANTHER" id="PTHR40074:SF2">
    <property type="entry name" value="O-ACETYLTRANSFERASE WECH"/>
    <property type="match status" value="1"/>
</dbReference>
<dbReference type="AlphaFoldDB" id="A0A9X3D0Y3"/>
<keyword evidence="3" id="KW-1003">Cell membrane</keyword>
<feature type="domain" description="Acyltransferase 3" evidence="8">
    <location>
        <begin position="24"/>
        <end position="367"/>
    </location>
</feature>
<feature type="transmembrane region" description="Helical" evidence="7">
    <location>
        <begin position="349"/>
        <end position="372"/>
    </location>
</feature>
<feature type="transmembrane region" description="Helical" evidence="7">
    <location>
        <begin position="98"/>
        <end position="122"/>
    </location>
</feature>
<feature type="transmembrane region" description="Helical" evidence="7">
    <location>
        <begin position="279"/>
        <end position="296"/>
    </location>
</feature>
<keyword evidence="10" id="KW-1185">Reference proteome</keyword>
<evidence type="ECO:0000256" key="1">
    <source>
        <dbReference type="ARBA" id="ARBA00004651"/>
    </source>
</evidence>
<name>A0A9X3D0Y3_9ACTN</name>
<keyword evidence="4 7" id="KW-0812">Transmembrane</keyword>
<proteinExistence type="inferred from homology"/>
<evidence type="ECO:0000256" key="4">
    <source>
        <dbReference type="ARBA" id="ARBA00022692"/>
    </source>
</evidence>
<feature type="transmembrane region" description="Helical" evidence="7">
    <location>
        <begin position="239"/>
        <end position="259"/>
    </location>
</feature>
<dbReference type="GO" id="GO:0005886">
    <property type="term" value="C:plasma membrane"/>
    <property type="evidence" value="ECO:0007669"/>
    <property type="project" value="UniProtKB-SubCell"/>
</dbReference>
<comment type="similarity">
    <text evidence="2">Belongs to the acyltransferase 3 family.</text>
</comment>
<keyword evidence="6 7" id="KW-0472">Membrane</keyword>
<evidence type="ECO:0000256" key="3">
    <source>
        <dbReference type="ARBA" id="ARBA00022475"/>
    </source>
</evidence>
<dbReference type="GO" id="GO:0016413">
    <property type="term" value="F:O-acetyltransferase activity"/>
    <property type="evidence" value="ECO:0007669"/>
    <property type="project" value="TreeGrafter"/>
</dbReference>
<dbReference type="PANTHER" id="PTHR40074">
    <property type="entry name" value="O-ACETYLTRANSFERASE WECH"/>
    <property type="match status" value="1"/>
</dbReference>